<evidence type="ECO:0000313" key="2">
    <source>
        <dbReference type="EMBL" id="KXA34770.1"/>
    </source>
</evidence>
<proteinExistence type="predicted"/>
<dbReference type="RefSeq" id="WP_060941145.1">
    <property type="nucleotide sequence ID" value="NZ_KQ957308.1"/>
</dbReference>
<dbReference type="eggNOG" id="ENOG5033CPG">
    <property type="taxonomic scope" value="Bacteria"/>
</dbReference>
<reference evidence="3" key="1">
    <citation type="submission" date="2016-01" db="EMBL/GenBank/DDBJ databases">
        <authorList>
            <person name="Mitreva M."/>
            <person name="Pepin K.H."/>
            <person name="Mihindukulasuriya K.A."/>
            <person name="Fulton R."/>
            <person name="Fronick C."/>
            <person name="O'Laughlin M."/>
            <person name="Miner T."/>
            <person name="Herter B."/>
            <person name="Rosa B.A."/>
            <person name="Cordes M."/>
            <person name="Tomlinson C."/>
            <person name="Wollam A."/>
            <person name="Palsikar V.B."/>
            <person name="Mardis E.R."/>
            <person name="Wilson R.K."/>
        </authorList>
    </citation>
    <scope>NUCLEOTIDE SEQUENCE [LARGE SCALE GENOMIC DNA]</scope>
    <source>
        <strain evidence="3">MJR7716</strain>
    </source>
</reference>
<accession>A0A133PXM1</accession>
<sequence length="271" mass="31640">MKHLNDYQPAMGIPAKKMRNIILLFVMLFVGTACQQGGKKSDAQANIERDADEREIPRFNGNEKEQYSYETDPINSIKAMTPEELGPEEKMELKSMKDKIDHAKVSTYHNLRYGYKMKYLNVLVPQEEAESGEGKDFSYNGITLSVWGSNNNLEWDVETAMKMMKENSTYTKVHGNYYVLAGHEDEETLYYTKALLVNDTWYTARLTYPEKFKDIVKPLIQQVKDFNVEKKATQRRKTTCQIDRSRIDTMRHRSTRNANYRMLRKLMPSLD</sequence>
<keyword evidence="3" id="KW-1185">Reference proteome</keyword>
<dbReference type="EMBL" id="LRQG01000197">
    <property type="protein sequence ID" value="KXA34770.1"/>
    <property type="molecule type" value="Genomic_DNA"/>
</dbReference>
<evidence type="ECO:0000256" key="1">
    <source>
        <dbReference type="SAM" id="MobiDB-lite"/>
    </source>
</evidence>
<protein>
    <recommendedName>
        <fullName evidence="4">Lipoprotein</fullName>
    </recommendedName>
</protein>
<dbReference type="PROSITE" id="PS51257">
    <property type="entry name" value="PROKAR_LIPOPROTEIN"/>
    <property type="match status" value="1"/>
</dbReference>
<gene>
    <name evidence="2" type="ORF">HMPREF3226_02235</name>
</gene>
<evidence type="ECO:0008006" key="4">
    <source>
        <dbReference type="Google" id="ProtNLM"/>
    </source>
</evidence>
<dbReference type="AlphaFoldDB" id="A0A133PXM1"/>
<evidence type="ECO:0000313" key="3">
    <source>
        <dbReference type="Proteomes" id="UP000070533"/>
    </source>
</evidence>
<organism evidence="2 3">
    <name type="scientific">Prevotella corporis</name>
    <dbReference type="NCBI Taxonomy" id="28128"/>
    <lineage>
        <taxon>Bacteria</taxon>
        <taxon>Pseudomonadati</taxon>
        <taxon>Bacteroidota</taxon>
        <taxon>Bacteroidia</taxon>
        <taxon>Bacteroidales</taxon>
        <taxon>Prevotellaceae</taxon>
        <taxon>Prevotella</taxon>
    </lineage>
</organism>
<dbReference type="OrthoDB" id="1493140at2"/>
<name>A0A133PXM1_9BACT</name>
<dbReference type="STRING" id="28128.HMPREF3226_02235"/>
<dbReference type="PATRIC" id="fig|28128.5.peg.2299"/>
<dbReference type="Proteomes" id="UP000070533">
    <property type="component" value="Unassembled WGS sequence"/>
</dbReference>
<comment type="caution">
    <text evidence="2">The sequence shown here is derived from an EMBL/GenBank/DDBJ whole genome shotgun (WGS) entry which is preliminary data.</text>
</comment>
<feature type="region of interest" description="Disordered" evidence="1">
    <location>
        <begin position="39"/>
        <end position="64"/>
    </location>
</feature>